<keyword evidence="6" id="KW-0547">Nucleotide-binding</keyword>
<dbReference type="Gene3D" id="1.10.1410.40">
    <property type="match status" value="2"/>
</dbReference>
<organism evidence="11 12">
    <name type="scientific">Stylophora pistillata</name>
    <name type="common">Smooth cauliflower coral</name>
    <dbReference type="NCBI Taxonomy" id="50429"/>
    <lineage>
        <taxon>Eukaryota</taxon>
        <taxon>Metazoa</taxon>
        <taxon>Cnidaria</taxon>
        <taxon>Anthozoa</taxon>
        <taxon>Hexacorallia</taxon>
        <taxon>Scleractinia</taxon>
        <taxon>Astrocoeniina</taxon>
        <taxon>Pocilloporidae</taxon>
        <taxon>Stylophora</taxon>
    </lineage>
</organism>
<keyword evidence="7" id="KW-0067">ATP-binding</keyword>
<dbReference type="SMART" id="SM01265">
    <property type="entry name" value="Mab-21"/>
    <property type="match status" value="2"/>
</dbReference>
<dbReference type="InterPro" id="IPR046903">
    <property type="entry name" value="Mab-21-like_nuc_Trfase"/>
</dbReference>
<protein>
    <submittedName>
        <fullName evidence="11">Mitochondrial dynamics protein MID51</fullName>
    </submittedName>
</protein>
<reference evidence="12" key="1">
    <citation type="journal article" date="2017" name="bioRxiv">
        <title>Comparative analysis of the genomes of Stylophora pistillata and Acropora digitifera provides evidence for extensive differences between species of corals.</title>
        <authorList>
            <person name="Voolstra C.R."/>
            <person name="Li Y."/>
            <person name="Liew Y.J."/>
            <person name="Baumgarten S."/>
            <person name="Zoccola D."/>
            <person name="Flot J.-F."/>
            <person name="Tambutte S."/>
            <person name="Allemand D."/>
            <person name="Aranda M."/>
        </authorList>
    </citation>
    <scope>NUCLEOTIDE SEQUENCE [LARGE SCALE GENOMIC DNA]</scope>
</reference>
<comment type="caution">
    <text evidence="11">The sequence shown here is derived from an EMBL/GenBank/DDBJ whole genome shotgun (WGS) entry which is preliminary data.</text>
</comment>
<evidence type="ECO:0000256" key="4">
    <source>
        <dbReference type="ARBA" id="ARBA00022695"/>
    </source>
</evidence>
<evidence type="ECO:0000313" key="12">
    <source>
        <dbReference type="Proteomes" id="UP000225706"/>
    </source>
</evidence>
<dbReference type="OrthoDB" id="6054650at2759"/>
<dbReference type="GO" id="GO:0046872">
    <property type="term" value="F:metal ion binding"/>
    <property type="evidence" value="ECO:0007669"/>
    <property type="project" value="UniProtKB-KW"/>
</dbReference>
<comment type="similarity">
    <text evidence="2">Belongs to the mab-21 family.</text>
</comment>
<gene>
    <name evidence="11" type="primary">mief1</name>
    <name evidence="11" type="ORF">AWC38_SpisGene12590</name>
</gene>
<feature type="domain" description="Mab-21-like nucleotidyltransferase" evidence="9">
    <location>
        <begin position="402"/>
        <end position="556"/>
    </location>
</feature>
<evidence type="ECO:0000259" key="10">
    <source>
        <dbReference type="Pfam" id="PF20266"/>
    </source>
</evidence>
<keyword evidence="8" id="KW-0460">Magnesium</keyword>
<keyword evidence="5" id="KW-0479">Metal-binding</keyword>
<dbReference type="GO" id="GO:0005524">
    <property type="term" value="F:ATP binding"/>
    <property type="evidence" value="ECO:0007669"/>
    <property type="project" value="UniProtKB-KW"/>
</dbReference>
<evidence type="ECO:0000256" key="5">
    <source>
        <dbReference type="ARBA" id="ARBA00022723"/>
    </source>
</evidence>
<evidence type="ECO:0000313" key="11">
    <source>
        <dbReference type="EMBL" id="PFX22882.1"/>
    </source>
</evidence>
<dbReference type="PANTHER" id="PTHR10656">
    <property type="entry name" value="CELL FATE DETERMINING PROTEIN MAB21-RELATED"/>
    <property type="match status" value="1"/>
</dbReference>
<feature type="domain" description="Mab-21-like nucleotidyltransferase" evidence="9">
    <location>
        <begin position="63"/>
        <end position="188"/>
    </location>
</feature>
<dbReference type="Gene3D" id="3.30.460.90">
    <property type="match status" value="2"/>
</dbReference>
<feature type="domain" description="Mab-21-like HhH/H2TH-like" evidence="10">
    <location>
        <begin position="566"/>
        <end position="660"/>
    </location>
</feature>
<keyword evidence="4" id="KW-0548">Nucleotidyltransferase</keyword>
<comment type="cofactor">
    <cofactor evidence="1">
        <name>Mg(2+)</name>
        <dbReference type="ChEBI" id="CHEBI:18420"/>
    </cofactor>
</comment>
<evidence type="ECO:0000259" key="9">
    <source>
        <dbReference type="Pfam" id="PF03281"/>
    </source>
</evidence>
<dbReference type="AlphaFoldDB" id="A0A2B4S2Z0"/>
<dbReference type="InterPro" id="IPR024810">
    <property type="entry name" value="MAB21L/cGLR"/>
</dbReference>
<name>A0A2B4S2Z0_STYPI</name>
<accession>A0A2B4S2Z0</accession>
<dbReference type="PANTHER" id="PTHR10656:SF42">
    <property type="entry name" value="CYCLIC GMP-AMP SYNTHASE-LIKE PROTEIN-RELATED"/>
    <property type="match status" value="1"/>
</dbReference>
<evidence type="ECO:0000256" key="3">
    <source>
        <dbReference type="ARBA" id="ARBA00022679"/>
    </source>
</evidence>
<evidence type="ECO:0000256" key="8">
    <source>
        <dbReference type="ARBA" id="ARBA00022842"/>
    </source>
</evidence>
<dbReference type="GO" id="GO:0016779">
    <property type="term" value="F:nucleotidyltransferase activity"/>
    <property type="evidence" value="ECO:0007669"/>
    <property type="project" value="UniProtKB-KW"/>
</dbReference>
<dbReference type="EMBL" id="LSMT01000226">
    <property type="protein sequence ID" value="PFX22882.1"/>
    <property type="molecule type" value="Genomic_DNA"/>
</dbReference>
<dbReference type="Pfam" id="PF03281">
    <property type="entry name" value="Mab-21"/>
    <property type="match status" value="2"/>
</dbReference>
<proteinExistence type="inferred from homology"/>
<sequence length="674" mass="78764">MALDASSLTRKLHVFSAKYVKISEETTRRARRLVKDYIEGQIIAYITENSNIEIQKLEYTGSFYEGLKTENADEADIMVVLKTPGSGIEVVQSQVPGYVHLKARDAPMFSKYMSPKGYIKAKKLRNSWFQSYVRRAVNKIEPQPPHSEVRLVVRSHGPAVQVDIIRKGSEEMLLSVDLVPCFQVEDSWYVPKPFKGKRYLSRNELLWRKTFSPKEKQILASMDKDPNGQGGCRHELLRIVKTVVKKPVTSLPLDSYHLKAAFMHYNDRGDLDWVSEDALGKNFFGFLMELQIRMESRNLPNYWLDGINLLDDFKEDVVKQMANRLRRILNSETMAQNETGKEDKSALTKKLRDFFERYVKISEEDTARTKKLVKDYIENLIMVHCRENSKLQIKKLEYTGSFYERLKTKYADEVDIMVVMGTPTSKIEVSKSEVPGYVRLVERECPVLGKYALPKGYISPDRIRNYWFSLVHRAVNYIRLNYKSEFRLVVRNHGPAVQLDFLTEESAEKFLSVDLVPCFQVSNCYYVPKPLKGKRFFPYKARLWRQSFSLKEKEALEFMDREDHGCRHEFLRIMKTMVKRPQTSLPLDSYYLKTAFLHYLKNGDLDWVSKDALGKHFLNFLGALQIYMQMRNLPHYWVTGANLLDDFKRGVVEKMANRLRRILESDERLNKILE</sequence>
<dbReference type="Pfam" id="PF20266">
    <property type="entry name" value="Mab-21_C"/>
    <property type="match status" value="2"/>
</dbReference>
<evidence type="ECO:0000256" key="2">
    <source>
        <dbReference type="ARBA" id="ARBA00008307"/>
    </source>
</evidence>
<evidence type="ECO:0000256" key="6">
    <source>
        <dbReference type="ARBA" id="ARBA00022741"/>
    </source>
</evidence>
<keyword evidence="12" id="KW-1185">Reference proteome</keyword>
<keyword evidence="3" id="KW-0808">Transferase</keyword>
<dbReference type="Proteomes" id="UP000225706">
    <property type="component" value="Unassembled WGS sequence"/>
</dbReference>
<evidence type="ECO:0000256" key="1">
    <source>
        <dbReference type="ARBA" id="ARBA00001946"/>
    </source>
</evidence>
<dbReference type="InterPro" id="IPR046906">
    <property type="entry name" value="Mab-21_HhH/H2TH-like"/>
</dbReference>
<evidence type="ECO:0000256" key="7">
    <source>
        <dbReference type="ARBA" id="ARBA00022840"/>
    </source>
</evidence>
<feature type="domain" description="Mab-21-like HhH/H2TH-like" evidence="10">
    <location>
        <begin position="232"/>
        <end position="326"/>
    </location>
</feature>